<dbReference type="Pfam" id="PF01408">
    <property type="entry name" value="GFO_IDH_MocA"/>
    <property type="match status" value="1"/>
</dbReference>
<keyword evidence="5" id="KW-1185">Reference proteome</keyword>
<dbReference type="Pfam" id="PF02894">
    <property type="entry name" value="GFO_IDH_MocA_C"/>
    <property type="match status" value="1"/>
</dbReference>
<evidence type="ECO:0000313" key="4">
    <source>
        <dbReference type="EMBL" id="MBB6694588.1"/>
    </source>
</evidence>
<dbReference type="InterPro" id="IPR000683">
    <property type="entry name" value="Gfo/Idh/MocA-like_OxRdtase_N"/>
</dbReference>
<evidence type="ECO:0000256" key="1">
    <source>
        <dbReference type="ARBA" id="ARBA00010928"/>
    </source>
</evidence>
<name>A0A841U699_9BACL</name>
<gene>
    <name evidence="4" type="ORF">H7B90_24635</name>
</gene>
<dbReference type="PANTHER" id="PTHR43249:SF1">
    <property type="entry name" value="D-GLUCOSIDE 3-DEHYDROGENASE"/>
    <property type="match status" value="1"/>
</dbReference>
<proteinExistence type="inferred from homology"/>
<protein>
    <submittedName>
        <fullName evidence="4">Gfo/Idh/MocA family oxidoreductase</fullName>
    </submittedName>
</protein>
<accession>A0A841U699</accession>
<comment type="similarity">
    <text evidence="1">Belongs to the Gfo/Idh/MocA family.</text>
</comment>
<dbReference type="Proteomes" id="UP000553776">
    <property type="component" value="Unassembled WGS sequence"/>
</dbReference>
<dbReference type="RefSeq" id="WP_185138548.1">
    <property type="nucleotide sequence ID" value="NZ_JACJVR010000097.1"/>
</dbReference>
<dbReference type="Gene3D" id="3.40.50.720">
    <property type="entry name" value="NAD(P)-binding Rossmann-like Domain"/>
    <property type="match status" value="1"/>
</dbReference>
<sequence length="363" mass="39462">MATTLKVGVIGVGSISEMHLKSYRNNPNSELYAICDMNLERAKAVASQYGAAKAYSSHEEMLADPELDAVSICTWNSTHAPISIAALNAGKHVLVEKPLCMTVEEALAVQQAVRSSGRILQVGFVRRYDPNAQLLLRFAEQGEFGELYYAKASILRRLGNPGGWFADKSRSGGGPLIDIGVHVIDLCWYLMGRPKVVSVSGNAYHKLGNRSNVKGLSFYQASDYDASLNTVEDLANALIRFDNGASLYVDVSFALHIAQDESSARLFGTKGGFDVIPTLSIVTEKHDTILNVTPQVDNGGFNFEAAFQAEVDHFVDCVLGGKEPISPVEDGVEMMKILCGIYESAREGREIRFSEADGKAERA</sequence>
<dbReference type="InterPro" id="IPR036291">
    <property type="entry name" value="NAD(P)-bd_dom_sf"/>
</dbReference>
<dbReference type="SUPFAM" id="SSF55347">
    <property type="entry name" value="Glyceraldehyde-3-phosphate dehydrogenase-like, C-terminal domain"/>
    <property type="match status" value="1"/>
</dbReference>
<evidence type="ECO:0000313" key="5">
    <source>
        <dbReference type="Proteomes" id="UP000553776"/>
    </source>
</evidence>
<comment type="caution">
    <text evidence="4">The sequence shown here is derived from an EMBL/GenBank/DDBJ whole genome shotgun (WGS) entry which is preliminary data.</text>
</comment>
<evidence type="ECO:0000259" key="3">
    <source>
        <dbReference type="Pfam" id="PF02894"/>
    </source>
</evidence>
<dbReference type="PANTHER" id="PTHR43249">
    <property type="entry name" value="UDP-N-ACETYL-2-AMINO-2-DEOXY-D-GLUCURONATE OXIDASE"/>
    <property type="match status" value="1"/>
</dbReference>
<feature type="domain" description="Gfo/Idh/MocA-like oxidoreductase C-terminal" evidence="3">
    <location>
        <begin position="140"/>
        <end position="351"/>
    </location>
</feature>
<dbReference type="SUPFAM" id="SSF51735">
    <property type="entry name" value="NAD(P)-binding Rossmann-fold domains"/>
    <property type="match status" value="1"/>
</dbReference>
<dbReference type="InterPro" id="IPR052515">
    <property type="entry name" value="Gfo/Idh/MocA_Oxidoreductase"/>
</dbReference>
<organism evidence="4 5">
    <name type="scientific">Cohnella xylanilytica</name>
    <dbReference type="NCBI Taxonomy" id="557555"/>
    <lineage>
        <taxon>Bacteria</taxon>
        <taxon>Bacillati</taxon>
        <taxon>Bacillota</taxon>
        <taxon>Bacilli</taxon>
        <taxon>Bacillales</taxon>
        <taxon>Paenibacillaceae</taxon>
        <taxon>Cohnella</taxon>
    </lineage>
</organism>
<feature type="domain" description="Gfo/Idh/MocA-like oxidoreductase N-terminal" evidence="2">
    <location>
        <begin position="5"/>
        <end position="124"/>
    </location>
</feature>
<reference evidence="4 5" key="1">
    <citation type="submission" date="2020-08" db="EMBL/GenBank/DDBJ databases">
        <title>Cohnella phylogeny.</title>
        <authorList>
            <person name="Dunlap C."/>
        </authorList>
    </citation>
    <scope>NUCLEOTIDE SEQUENCE [LARGE SCALE GENOMIC DNA]</scope>
    <source>
        <strain evidence="4 5">DSM 25239</strain>
    </source>
</reference>
<dbReference type="InterPro" id="IPR004104">
    <property type="entry name" value="Gfo/Idh/MocA-like_OxRdtase_C"/>
</dbReference>
<dbReference type="Gene3D" id="3.30.360.10">
    <property type="entry name" value="Dihydrodipicolinate Reductase, domain 2"/>
    <property type="match status" value="1"/>
</dbReference>
<evidence type="ECO:0000259" key="2">
    <source>
        <dbReference type="Pfam" id="PF01408"/>
    </source>
</evidence>
<dbReference type="AlphaFoldDB" id="A0A841U699"/>
<dbReference type="GO" id="GO:0000166">
    <property type="term" value="F:nucleotide binding"/>
    <property type="evidence" value="ECO:0007669"/>
    <property type="project" value="InterPro"/>
</dbReference>
<dbReference type="EMBL" id="JACJVR010000097">
    <property type="protein sequence ID" value="MBB6694588.1"/>
    <property type="molecule type" value="Genomic_DNA"/>
</dbReference>